<dbReference type="STRING" id="1334022.SAMN04487907_102195"/>
<accession>A0A1I1GBB0</accession>
<evidence type="ECO:0000313" key="2">
    <source>
        <dbReference type="EMBL" id="SFC08815.1"/>
    </source>
</evidence>
<dbReference type="OrthoDB" id="1120468at2"/>
<sequence length="197" mass="22839">MENSIENVWKNGNHGNVKNIEFYNRESKLWFQQILKYLKKDNMSLIPVGLLILGMLLLYQEFLAAGLAFGFLLFLFLLNKNTITKLKNIKPSDDVQHYMKTNQVFIKNQKRNYVVFTGLIIPLFMLVELWLVFNDSEVYLNTIASISFIKKIIFAVFIYLVIGGISLFSYLISTEAIYGKLLKKLDEIVSDFETGNK</sequence>
<protein>
    <submittedName>
        <fullName evidence="2">Uncharacterized protein</fullName>
    </submittedName>
</protein>
<keyword evidence="1" id="KW-0812">Transmembrane</keyword>
<name>A0A1I1GBB0_9FLAO</name>
<feature type="transmembrane region" description="Helical" evidence="1">
    <location>
        <begin position="45"/>
        <end position="78"/>
    </location>
</feature>
<dbReference type="AlphaFoldDB" id="A0A1I1GBB0"/>
<keyword evidence="1" id="KW-1133">Transmembrane helix</keyword>
<feature type="transmembrane region" description="Helical" evidence="1">
    <location>
        <begin position="152"/>
        <end position="173"/>
    </location>
</feature>
<reference evidence="3" key="1">
    <citation type="submission" date="2016-10" db="EMBL/GenBank/DDBJ databases">
        <authorList>
            <person name="Varghese N."/>
            <person name="Submissions S."/>
        </authorList>
    </citation>
    <scope>NUCLEOTIDE SEQUENCE [LARGE SCALE GENOMIC DNA]</scope>
    <source>
        <strain evidence="3">DSM 24499</strain>
    </source>
</reference>
<keyword evidence="3" id="KW-1185">Reference proteome</keyword>
<dbReference type="EMBL" id="FOKV01000002">
    <property type="protein sequence ID" value="SFC08815.1"/>
    <property type="molecule type" value="Genomic_DNA"/>
</dbReference>
<dbReference type="RefSeq" id="WP_092541052.1">
    <property type="nucleotide sequence ID" value="NZ_FOKV01000002.1"/>
</dbReference>
<evidence type="ECO:0000256" key="1">
    <source>
        <dbReference type="SAM" id="Phobius"/>
    </source>
</evidence>
<keyword evidence="1" id="KW-0472">Membrane</keyword>
<dbReference type="Proteomes" id="UP000199438">
    <property type="component" value="Unassembled WGS sequence"/>
</dbReference>
<gene>
    <name evidence="2" type="ORF">SAMN04487907_102195</name>
</gene>
<evidence type="ECO:0000313" key="3">
    <source>
        <dbReference type="Proteomes" id="UP000199438"/>
    </source>
</evidence>
<organism evidence="2 3">
    <name type="scientific">Zunongwangia mangrovi</name>
    <dbReference type="NCBI Taxonomy" id="1334022"/>
    <lineage>
        <taxon>Bacteria</taxon>
        <taxon>Pseudomonadati</taxon>
        <taxon>Bacteroidota</taxon>
        <taxon>Flavobacteriia</taxon>
        <taxon>Flavobacteriales</taxon>
        <taxon>Flavobacteriaceae</taxon>
        <taxon>Zunongwangia</taxon>
    </lineage>
</organism>
<proteinExistence type="predicted"/>
<feature type="transmembrane region" description="Helical" evidence="1">
    <location>
        <begin position="113"/>
        <end position="132"/>
    </location>
</feature>